<evidence type="ECO:0000313" key="8">
    <source>
        <dbReference type="WBParaSite" id="PTRK_0001375000.1"/>
    </source>
</evidence>
<dbReference type="WBParaSite" id="PTRK_0001375000.1">
    <property type="protein sequence ID" value="PTRK_0001375000.1"/>
    <property type="gene ID" value="PTRK_0001375000"/>
</dbReference>
<dbReference type="AlphaFoldDB" id="A0A0N4ZY77"/>
<evidence type="ECO:0000256" key="2">
    <source>
        <dbReference type="ARBA" id="ARBA00022679"/>
    </source>
</evidence>
<reference evidence="8" key="1">
    <citation type="submission" date="2017-02" db="UniProtKB">
        <authorList>
            <consortium name="WormBaseParasite"/>
        </authorList>
    </citation>
    <scope>IDENTIFICATION</scope>
</reference>
<dbReference type="InterPro" id="IPR027417">
    <property type="entry name" value="P-loop_NTPase"/>
</dbReference>
<keyword evidence="3" id="KW-0547">Nucleotide-binding</keyword>
<feature type="domain" description="Clp1 P-loop" evidence="6">
    <location>
        <begin position="194"/>
        <end position="352"/>
    </location>
</feature>
<comment type="similarity">
    <text evidence="1">Belongs to the Clp1 family. NOL9/GRC3 subfamily.</text>
</comment>
<evidence type="ECO:0000259" key="6">
    <source>
        <dbReference type="Pfam" id="PF16575"/>
    </source>
</evidence>
<dbReference type="STRING" id="131310.A0A0N4ZY77"/>
<proteinExistence type="inferred from homology"/>
<dbReference type="GO" id="GO:0000448">
    <property type="term" value="P:cleavage in ITS2 between 5.8S rRNA and LSU-rRNA of tricistronic rRNA transcript (SSU-rRNA, 5.8S rRNA, LSU-rRNA)"/>
    <property type="evidence" value="ECO:0007669"/>
    <property type="project" value="TreeGrafter"/>
</dbReference>
<accession>A0A0N4ZY77</accession>
<dbReference type="InterPro" id="IPR045116">
    <property type="entry name" value="Clp1/Grc3"/>
</dbReference>
<evidence type="ECO:0000313" key="7">
    <source>
        <dbReference type="Proteomes" id="UP000038045"/>
    </source>
</evidence>
<evidence type="ECO:0000256" key="3">
    <source>
        <dbReference type="ARBA" id="ARBA00022741"/>
    </source>
</evidence>
<dbReference type="PANTHER" id="PTHR12755:SF3">
    <property type="entry name" value="POLYNUCLEOTIDE 5'-HYDROXYL-KINASE NOL9"/>
    <property type="match status" value="1"/>
</dbReference>
<keyword evidence="2" id="KW-0808">Transferase</keyword>
<dbReference type="SUPFAM" id="SSF52540">
    <property type="entry name" value="P-loop containing nucleoside triphosphate hydrolases"/>
    <property type="match status" value="1"/>
</dbReference>
<dbReference type="GO" id="GO:0051731">
    <property type="term" value="F:polynucleotide 5'-hydroxyl-kinase activity"/>
    <property type="evidence" value="ECO:0007669"/>
    <property type="project" value="InterPro"/>
</dbReference>
<keyword evidence="4" id="KW-0418">Kinase</keyword>
<sequence>MSDDVGPIILSTNKRKAIILIKKNQHVTLSGCCDVACLFGEIFIHGFYINSKNSSFKRLYPVVSYTTSLLHTVIVNRGNRKIEGDDLENVKQSLLVNFPLINEQLKKCPIFSAIIYLSDVSTPTIQMMKYYYSNCLKNFDHLKSTRLFKHLHILSNDIHAKSSILYNFEIENNILNRKNFKLYDKEPFKIITIGDKNSGKSTINRFVANSYLSQGICDVLWLDLDIGQPEFTTSGFMSLTHVKEPIFTPPPFHMKFEEGKVLFVGDFNMVSLHRRYITILQELLRKLYSVLNDNKKYIVIINTMGYITEKGKILLDEIISILQPNLFIMCSKSENLEYSNDLAVDKNTIKVLSNFNDNSIQNPGQVRQSNVIDNGKNARSMRVVGYMSNIFSSFPRTIFSPIPSLWPVHVLKMKNLLLFNEPELPYIEESKFKEAFEVTMVALCNFIDGNENGFNKVPFQDSNLPTPLIIQFRGLVMKLSYRLTNLECYGVGIITNIDMVNKTISICSPVESHIIFNKVRILARGRGLQIPSVILDGKHDYNDDGYHSLRTSNRRWGIFNLNITR</sequence>
<dbReference type="GO" id="GO:0005524">
    <property type="term" value="F:ATP binding"/>
    <property type="evidence" value="ECO:0007669"/>
    <property type="project" value="UniProtKB-KW"/>
</dbReference>
<keyword evidence="7" id="KW-1185">Reference proteome</keyword>
<evidence type="ECO:0000256" key="1">
    <source>
        <dbReference type="ARBA" id="ARBA00011003"/>
    </source>
</evidence>
<keyword evidence="5" id="KW-0067">ATP-binding</keyword>
<dbReference type="InterPro" id="IPR032319">
    <property type="entry name" value="CLP1_P"/>
</dbReference>
<name>A0A0N4ZY77_PARTI</name>
<evidence type="ECO:0000256" key="4">
    <source>
        <dbReference type="ARBA" id="ARBA00022777"/>
    </source>
</evidence>
<dbReference type="PANTHER" id="PTHR12755">
    <property type="entry name" value="CLEAVAGE/POLYADENYLATION FACTOR IA SUBUNIT CLP1P"/>
    <property type="match status" value="1"/>
</dbReference>
<protein>
    <submittedName>
        <fullName evidence="8">CLP1_P domain-containing protein</fullName>
    </submittedName>
</protein>
<dbReference type="Gene3D" id="3.40.50.300">
    <property type="entry name" value="P-loop containing nucleotide triphosphate hydrolases"/>
    <property type="match status" value="1"/>
</dbReference>
<dbReference type="Proteomes" id="UP000038045">
    <property type="component" value="Unplaced"/>
</dbReference>
<organism evidence="7 8">
    <name type="scientific">Parastrongyloides trichosuri</name>
    <name type="common">Possum-specific nematode worm</name>
    <dbReference type="NCBI Taxonomy" id="131310"/>
    <lineage>
        <taxon>Eukaryota</taxon>
        <taxon>Metazoa</taxon>
        <taxon>Ecdysozoa</taxon>
        <taxon>Nematoda</taxon>
        <taxon>Chromadorea</taxon>
        <taxon>Rhabditida</taxon>
        <taxon>Tylenchina</taxon>
        <taxon>Panagrolaimomorpha</taxon>
        <taxon>Strongyloidoidea</taxon>
        <taxon>Strongyloididae</taxon>
        <taxon>Parastrongyloides</taxon>
    </lineage>
</organism>
<dbReference type="GO" id="GO:0005634">
    <property type="term" value="C:nucleus"/>
    <property type="evidence" value="ECO:0007669"/>
    <property type="project" value="TreeGrafter"/>
</dbReference>
<evidence type="ECO:0000256" key="5">
    <source>
        <dbReference type="ARBA" id="ARBA00022840"/>
    </source>
</evidence>
<dbReference type="Pfam" id="PF16575">
    <property type="entry name" value="CLP1_P"/>
    <property type="match status" value="1"/>
</dbReference>